<evidence type="ECO:0000256" key="5">
    <source>
        <dbReference type="ARBA" id="ARBA00023136"/>
    </source>
</evidence>
<evidence type="ECO:0000256" key="7">
    <source>
        <dbReference type="SAM" id="Phobius"/>
    </source>
</evidence>
<keyword evidence="5 7" id="KW-0472">Membrane</keyword>
<feature type="domain" description="Ion transport" evidence="8">
    <location>
        <begin position="162"/>
        <end position="412"/>
    </location>
</feature>
<protein>
    <recommendedName>
        <fullName evidence="8">Ion transport domain-containing protein</fullName>
    </recommendedName>
</protein>
<dbReference type="EMBL" id="CAXAMN010022684">
    <property type="protein sequence ID" value="CAK9071851.1"/>
    <property type="molecule type" value="Genomic_DNA"/>
</dbReference>
<evidence type="ECO:0000313" key="9">
    <source>
        <dbReference type="EMBL" id="CAK9071851.1"/>
    </source>
</evidence>
<organism evidence="9 10">
    <name type="scientific">Durusdinium trenchii</name>
    <dbReference type="NCBI Taxonomy" id="1381693"/>
    <lineage>
        <taxon>Eukaryota</taxon>
        <taxon>Sar</taxon>
        <taxon>Alveolata</taxon>
        <taxon>Dinophyceae</taxon>
        <taxon>Suessiales</taxon>
        <taxon>Symbiodiniaceae</taxon>
        <taxon>Durusdinium</taxon>
    </lineage>
</organism>
<feature type="transmembrane region" description="Helical" evidence="7">
    <location>
        <begin position="309"/>
        <end position="327"/>
    </location>
</feature>
<name>A0ABP0P7X1_9DINO</name>
<dbReference type="PANTHER" id="PTHR10037">
    <property type="entry name" value="VOLTAGE-GATED CATION CHANNEL CALCIUM AND SODIUM"/>
    <property type="match status" value="1"/>
</dbReference>
<feature type="transmembrane region" description="Helical" evidence="7">
    <location>
        <begin position="164"/>
        <end position="182"/>
    </location>
</feature>
<dbReference type="Gene3D" id="1.10.287.70">
    <property type="match status" value="1"/>
</dbReference>
<dbReference type="InterPro" id="IPR005821">
    <property type="entry name" value="Ion_trans_dom"/>
</dbReference>
<comment type="subcellular location">
    <subcellularLocation>
        <location evidence="1">Membrane</location>
        <topology evidence="1">Multi-pass membrane protein</topology>
    </subcellularLocation>
</comment>
<evidence type="ECO:0000256" key="2">
    <source>
        <dbReference type="ARBA" id="ARBA00022692"/>
    </source>
</evidence>
<dbReference type="PROSITE" id="PS00018">
    <property type="entry name" value="EF_HAND_1"/>
    <property type="match status" value="1"/>
</dbReference>
<dbReference type="InterPro" id="IPR018247">
    <property type="entry name" value="EF_Hand_1_Ca_BS"/>
</dbReference>
<dbReference type="Pfam" id="PF00520">
    <property type="entry name" value="Ion_trans"/>
    <property type="match status" value="1"/>
</dbReference>
<dbReference type="InterPro" id="IPR011992">
    <property type="entry name" value="EF-hand-dom_pair"/>
</dbReference>
<keyword evidence="3" id="KW-0106">Calcium</keyword>
<feature type="region of interest" description="Disordered" evidence="6">
    <location>
        <begin position="1"/>
        <end position="21"/>
    </location>
</feature>
<feature type="transmembrane region" description="Helical" evidence="7">
    <location>
        <begin position="203"/>
        <end position="223"/>
    </location>
</feature>
<keyword evidence="2 7" id="KW-0812">Transmembrane</keyword>
<keyword evidence="4 7" id="KW-1133">Transmembrane helix</keyword>
<feature type="region of interest" description="Disordered" evidence="6">
    <location>
        <begin position="132"/>
        <end position="151"/>
    </location>
</feature>
<keyword evidence="10" id="KW-1185">Reference proteome</keyword>
<dbReference type="SUPFAM" id="SSF47473">
    <property type="entry name" value="EF-hand"/>
    <property type="match status" value="1"/>
</dbReference>
<dbReference type="InterPro" id="IPR043203">
    <property type="entry name" value="VGCC_Ca_Na"/>
</dbReference>
<dbReference type="PANTHER" id="PTHR10037:SF62">
    <property type="entry name" value="SODIUM CHANNEL PROTEIN 60E"/>
    <property type="match status" value="1"/>
</dbReference>
<feature type="transmembrane region" description="Helical" evidence="7">
    <location>
        <begin position="389"/>
        <end position="412"/>
    </location>
</feature>
<dbReference type="Gene3D" id="1.20.120.350">
    <property type="entry name" value="Voltage-gated potassium channels. Chain C"/>
    <property type="match status" value="1"/>
</dbReference>
<comment type="caution">
    <text evidence="9">The sequence shown here is derived from an EMBL/GenBank/DDBJ whole genome shotgun (WGS) entry which is preliminary data.</text>
</comment>
<dbReference type="Gene3D" id="1.10.238.10">
    <property type="entry name" value="EF-hand"/>
    <property type="match status" value="1"/>
</dbReference>
<evidence type="ECO:0000259" key="8">
    <source>
        <dbReference type="Pfam" id="PF00520"/>
    </source>
</evidence>
<dbReference type="InterPro" id="IPR027359">
    <property type="entry name" value="Volt_channel_dom_sf"/>
</dbReference>
<dbReference type="SUPFAM" id="SSF81324">
    <property type="entry name" value="Voltage-gated potassium channels"/>
    <property type="match status" value="1"/>
</dbReference>
<reference evidence="9 10" key="1">
    <citation type="submission" date="2024-02" db="EMBL/GenBank/DDBJ databases">
        <authorList>
            <person name="Chen Y."/>
            <person name="Shah S."/>
            <person name="Dougan E. K."/>
            <person name="Thang M."/>
            <person name="Chan C."/>
        </authorList>
    </citation>
    <scope>NUCLEOTIDE SEQUENCE [LARGE SCALE GENOMIC DNA]</scope>
</reference>
<evidence type="ECO:0000256" key="6">
    <source>
        <dbReference type="SAM" id="MobiDB-lite"/>
    </source>
</evidence>
<gene>
    <name evidence="9" type="ORF">CCMP2556_LOCUS35320</name>
</gene>
<dbReference type="Proteomes" id="UP001642484">
    <property type="component" value="Unassembled WGS sequence"/>
</dbReference>
<sequence>MDLAVQPVEESFEVERPQQSPTIRPGHLWKNETGETLDVAIKGVRSSTMDMAEEILDLLKRQHNEVVKRLDWQESLLKEMAVDRTCRQEEDQLKEEKNDQLEEKEVEDSWEKVFRTFESIDAGLKEGAANVDEAEAANRKKRQQSSHSMPSHGNCIGKLTSHPWFDIFFACIVVTNSIFIGIEVSYSTAGHDPLAITVIRHSYGLIFTVELLMRVTAVGRAFFCTDDWMWNWLDVFIVLTSVYEIVDDIFLRNLIEDDNTGVTFTGLKALRLVRITRIVKVARLARVLRFVMALRTLISSIIYTLKSLIWAMILLSLIVYVFAVLFAQAVGDVLNYDPSVLLTRDGDYDAAVKYWSSLEESMLSLFMSIAGGLSWDEAIRPLQAISTGWLFVFVFYISFTYFAVLNVVTGVFCQSAIDSAQNDQTMVLQSILAAKQANTEKIRQLFQAIDIEDSGVVTYKMLEQSVLSGQVQTIFESIGLDVWDAWSFFKLLDLDAGGAVEIEEFLQGCLRLRGEARAMDVVKIVHDQGWLIRQQSRFWTFMEEQVRELKASIDDVKRSPR</sequence>
<evidence type="ECO:0000313" key="10">
    <source>
        <dbReference type="Proteomes" id="UP001642484"/>
    </source>
</evidence>
<proteinExistence type="predicted"/>
<evidence type="ECO:0000256" key="1">
    <source>
        <dbReference type="ARBA" id="ARBA00004141"/>
    </source>
</evidence>
<evidence type="ECO:0000256" key="3">
    <source>
        <dbReference type="ARBA" id="ARBA00022837"/>
    </source>
</evidence>
<evidence type="ECO:0000256" key="4">
    <source>
        <dbReference type="ARBA" id="ARBA00022989"/>
    </source>
</evidence>
<accession>A0ABP0P7X1</accession>